<dbReference type="RefSeq" id="WP_011411803.1">
    <property type="nucleotide sequence ID" value="NC_007712.1"/>
</dbReference>
<sequence>MAMTIKSNTLPFISETISDARIAYVKNLAMTKEDATVMRIWDKIKDWFCGTRKKEALGHIYDLTHQGNLSKPQFALQCIKAFHSLSTMVGAAYQDKFKALITENPQGGWDLEFIIEGALRVECSLDQEQNKDSALSLVINNDLMKPNASHKTLENNDTFLNTEKEERQTSETSNREKHYDNALFFSHVHDFLNEINIPHLDAALHQPAMARLAALKNFDVMPIKSRASWVNIANLISDKIPDDNILVLKKEFPSNLHFSFDDENKVKQSARLTKYAADAASYLRNLPDFMHYFIEDSSEYLPSNHFTAGDLKRLKESSLEELKRIYKEEPLSIFKHDEVYKTPSEVVFLWMYILRDAAIDLKNESADLMINLFKAWQSRYLNHQTLTLSSTRKFLKEDANLLRRAGLETLANVVDSKVQSVVPCLLRQLPTADSDLSPTRLHDNVYGRVFESNWIASLVANPPDEVKSAMSTIAHYYSTYLSTLSCNKQDRMLRKVLKGLHRQIVGDKRFWFKAFPEIKALSTSTFELPSFLTKLQKILCADIKTGEQCIAVPYLAVKLFNAINGLPVIKHELWQIWTNVNYKRYIQPRTGRTMEKKEIAESNVIPIPTAGITLRYQPPAVSNADRMTSEVRPCNRYHIPSAENINNFPAVKNALQHGLPYSGGVSGSTGIMLSIINHLKNQGTDIDLRMGLLGSIMFMNYDGGHSIHESLWVANQKGINLSKTKSCNKDLDGFISDYESFVAIYKNTQCEKALSDALSIAWERSFNYLTQYSEDYKALKLSNNVQKEPMESNY</sequence>
<dbReference type="eggNOG" id="COG1196">
    <property type="taxonomic scope" value="Bacteria"/>
</dbReference>
<dbReference type="EMBL" id="LN854557">
    <property type="protein sequence ID" value="CRL46072.1"/>
    <property type="molecule type" value="Genomic_DNA"/>
</dbReference>
<name>Q2NRU4_SODGM</name>
<reference evidence="3 5" key="2">
    <citation type="submission" date="2015-05" db="EMBL/GenBank/DDBJ databases">
        <authorList>
            <person name="Goodhead I."/>
        </authorList>
    </citation>
    <scope>NUCLEOTIDE SEQUENCE [LARGE SCALE GENOMIC DNA]</scope>
    <source>
        <strain evidence="3">B4</strain>
        <strain evidence="5">morsitans</strain>
    </source>
</reference>
<accession>Q2NRU4</accession>
<evidence type="ECO:0000313" key="4">
    <source>
        <dbReference type="Proteomes" id="UP000001932"/>
    </source>
</evidence>
<dbReference type="AlphaFoldDB" id="Q2NRU4"/>
<evidence type="ECO:0000313" key="2">
    <source>
        <dbReference type="EMBL" id="BAE75131.1"/>
    </source>
</evidence>
<dbReference type="Gene3D" id="3.30.2440.10">
    <property type="entry name" value="Secreted effector protein SifA"/>
    <property type="match status" value="1"/>
</dbReference>
<evidence type="ECO:0000256" key="1">
    <source>
        <dbReference type="SAM" id="MobiDB-lite"/>
    </source>
</evidence>
<evidence type="ECO:0000313" key="3">
    <source>
        <dbReference type="EMBL" id="CRL46072.1"/>
    </source>
</evidence>
<dbReference type="GO" id="GO:0033644">
    <property type="term" value="C:host cell membrane"/>
    <property type="evidence" value="ECO:0007669"/>
    <property type="project" value="InterPro"/>
</dbReference>
<dbReference type="InterPro" id="IPR022747">
    <property type="entry name" value="SopD"/>
</dbReference>
<dbReference type="HOGENOM" id="CLU_353697_0_0_6"/>
<dbReference type="Proteomes" id="UP000245838">
    <property type="component" value="Chromosome sggmmb4_Chromosome"/>
</dbReference>
<dbReference type="EMBL" id="AP008232">
    <property type="protein sequence ID" value="BAE75131.1"/>
    <property type="molecule type" value="Genomic_DNA"/>
</dbReference>
<dbReference type="Proteomes" id="UP000001932">
    <property type="component" value="Chromosome"/>
</dbReference>
<feature type="region of interest" description="Disordered" evidence="1">
    <location>
        <begin position="155"/>
        <end position="175"/>
    </location>
</feature>
<dbReference type="Pfam" id="PF11047">
    <property type="entry name" value="SopD"/>
    <property type="match status" value="1"/>
</dbReference>
<organism evidence="2 4">
    <name type="scientific">Sodalis glossinidius (strain morsitans)</name>
    <dbReference type="NCBI Taxonomy" id="343509"/>
    <lineage>
        <taxon>Bacteria</taxon>
        <taxon>Pseudomonadati</taxon>
        <taxon>Pseudomonadota</taxon>
        <taxon>Gammaproteobacteria</taxon>
        <taxon>Enterobacterales</taxon>
        <taxon>Bruguierivoracaceae</taxon>
        <taxon>Sodalis</taxon>
    </lineage>
</organism>
<dbReference type="BioCyc" id="SGLO343509:SGP1_RS16900-MONOMER"/>
<dbReference type="OrthoDB" id="6434659at2"/>
<feature type="compositionally biased region" description="Basic and acidic residues" evidence="1">
    <location>
        <begin position="162"/>
        <end position="175"/>
    </location>
</feature>
<dbReference type="KEGG" id="sgl:SG1856"/>
<evidence type="ECO:0000313" key="5">
    <source>
        <dbReference type="Proteomes" id="UP000245838"/>
    </source>
</evidence>
<gene>
    <name evidence="2" type="ordered locus">SG1856</name>
    <name evidence="3" type="ORF">SGGMMB4_04353</name>
</gene>
<reference evidence="2 4" key="1">
    <citation type="journal article" date="2006" name="Genome Res.">
        <title>Massive genome erosion and functional adaptations provide insights into the symbiotic lifestyle of Sodalis glossinidius in the tsetse host.</title>
        <authorList>
            <person name="Toh H."/>
            <person name="Weiss B.L."/>
            <person name="Perkin S.A.H."/>
            <person name="Yamashita A."/>
            <person name="Oshima K."/>
            <person name="Hattori M."/>
            <person name="Aksoy S."/>
        </authorList>
    </citation>
    <scope>NUCLEOTIDE SEQUENCE [LARGE SCALE GENOMIC DNA]</scope>
    <source>
        <strain evidence="4">morsitans</strain>
        <strain evidence="2">Morsitans</strain>
    </source>
</reference>
<keyword evidence="4" id="KW-1185">Reference proteome</keyword>
<proteinExistence type="predicted"/>
<protein>
    <submittedName>
        <fullName evidence="2">Uncharacterized protein</fullName>
    </submittedName>
</protein>